<dbReference type="OrthoDB" id="10503824at2759"/>
<dbReference type="Proteomes" id="UP000504606">
    <property type="component" value="Unplaced"/>
</dbReference>
<evidence type="ECO:0000313" key="4">
    <source>
        <dbReference type="RefSeq" id="XP_026291639.1"/>
    </source>
</evidence>
<organism evidence="2 5">
    <name type="scientific">Frankliniella occidentalis</name>
    <name type="common">Western flower thrips</name>
    <name type="synonym">Euthrips occidentalis</name>
    <dbReference type="NCBI Taxonomy" id="133901"/>
    <lineage>
        <taxon>Eukaryota</taxon>
        <taxon>Metazoa</taxon>
        <taxon>Ecdysozoa</taxon>
        <taxon>Arthropoda</taxon>
        <taxon>Hexapoda</taxon>
        <taxon>Insecta</taxon>
        <taxon>Pterygota</taxon>
        <taxon>Neoptera</taxon>
        <taxon>Paraneoptera</taxon>
        <taxon>Thysanoptera</taxon>
        <taxon>Terebrantia</taxon>
        <taxon>Thripoidea</taxon>
        <taxon>Thripidae</taxon>
        <taxon>Frankliniella</taxon>
    </lineage>
</organism>
<evidence type="ECO:0000313" key="5">
    <source>
        <dbReference type="RefSeq" id="XP_026291640.1"/>
    </source>
</evidence>
<dbReference type="AlphaFoldDB" id="A0A6J1TIU3"/>
<evidence type="ECO:0000313" key="3">
    <source>
        <dbReference type="RefSeq" id="XP_026291638.1"/>
    </source>
</evidence>
<gene>
    <name evidence="3 4 5" type="primary">LOC113216121</name>
</gene>
<accession>A0A6J1TIU3</accession>
<proteinExistence type="predicted"/>
<feature type="signal peptide" evidence="1">
    <location>
        <begin position="1"/>
        <end position="25"/>
    </location>
</feature>
<dbReference type="RefSeq" id="XP_026291640.1">
    <property type="nucleotide sequence ID" value="XM_026435855.2"/>
</dbReference>
<dbReference type="GeneID" id="113216121"/>
<name>A0A6J1TIU3_FRAOC</name>
<evidence type="ECO:0000256" key="1">
    <source>
        <dbReference type="SAM" id="SignalP"/>
    </source>
</evidence>
<dbReference type="RefSeq" id="XP_026291638.1">
    <property type="nucleotide sequence ID" value="XM_026435853.2"/>
</dbReference>
<keyword evidence="2" id="KW-1185">Reference proteome</keyword>
<dbReference type="RefSeq" id="XP_026291639.1">
    <property type="nucleotide sequence ID" value="XM_026435854.2"/>
</dbReference>
<keyword evidence="1" id="KW-0732">Signal</keyword>
<evidence type="ECO:0000313" key="2">
    <source>
        <dbReference type="Proteomes" id="UP000504606"/>
    </source>
</evidence>
<dbReference type="KEGG" id="foc:113216121"/>
<sequence length="602" mass="64081">MRPDLACTVFLACLELLKCVEVTQADRVKPSCLMQVASAAPVPCGYFEHSDACCIEPLDTRHVQSTQRHLAGGVQGPSWQQHSNVTFTAPTEDALYLVSHDEGCGPEHECWEVSLRALGPLESLLLPAGAALQVLVSHLPGPKAYNVSLTTATVSRGGSGPGPAPRPGSSTEDCRLLRGSTPVLDIVGDDASVRLVPPGVPQQGDAEPDALPALPGVCVTLHSDQCPVDCRDFTVPPQCRRTRFHQTERCVDKPFDSALTFRNVTRLNVSSRLDAGPVNSSHVVPLLFHCARLQLGGCVVATATVAVPLHPPSVRAEVMVPDKWTTTSNAVVLAAALTLLCVLLLFAVRNFCRGPPHRSLLILQVAGGGAADGDTVGNRALKSSLSRLSLRRASLKGGVSVAPAPAEARRLLLVYCKDGAGPESATGRAFSGAVRVLARILSASGRIEVTDMHEDPLLPEEGPVLRASTVLADESTCLVLVATPALAEALRPTTTVLDLDIFQKFVSALLLCLSHTPRSAPARLFTVCLDARHHPNFLIGIPVTAVFVMPFHVADLVEAIPGLAGEAIPSEKQFQADELKLRKYVNQYVNPDEPETPVIVRI</sequence>
<reference evidence="3 4" key="1">
    <citation type="submission" date="2025-04" db="UniProtKB">
        <authorList>
            <consortium name="RefSeq"/>
        </authorList>
    </citation>
    <scope>IDENTIFICATION</scope>
    <source>
        <tissue evidence="3 4">Whole organism</tissue>
    </source>
</reference>
<protein>
    <submittedName>
        <fullName evidence="3 4">Uncharacterized protein LOC113216121</fullName>
    </submittedName>
</protein>
<feature type="chain" id="PRO_5044639553" evidence="1">
    <location>
        <begin position="26"/>
        <end position="602"/>
    </location>
</feature>